<dbReference type="InterPro" id="IPR036439">
    <property type="entry name" value="Dockerin_dom_sf"/>
</dbReference>
<organism evidence="2 3">
    <name type="scientific">Methanospirillum stamsii</name>
    <dbReference type="NCBI Taxonomy" id="1277351"/>
    <lineage>
        <taxon>Archaea</taxon>
        <taxon>Methanobacteriati</taxon>
        <taxon>Methanobacteriota</taxon>
        <taxon>Stenosarchaea group</taxon>
        <taxon>Methanomicrobia</taxon>
        <taxon>Methanomicrobiales</taxon>
        <taxon>Methanospirillaceae</taxon>
        <taxon>Methanospirillum</taxon>
    </lineage>
</organism>
<dbReference type="EMBL" id="QGMZ01000056">
    <property type="protein sequence ID" value="PWR69672.1"/>
    <property type="molecule type" value="Genomic_DNA"/>
</dbReference>
<dbReference type="OrthoDB" id="24039at2157"/>
<comment type="caution">
    <text evidence="2">The sequence shown here is derived from an EMBL/GenBank/DDBJ whole genome shotgun (WGS) entry which is preliminary data.</text>
</comment>
<name>A0A2V2MNJ1_9EURY</name>
<dbReference type="Gene3D" id="1.10.1330.10">
    <property type="entry name" value="Dockerin domain"/>
    <property type="match status" value="1"/>
</dbReference>
<dbReference type="Gene3D" id="3.40.50.1980">
    <property type="entry name" value="Nitrogenase molybdenum iron protein domain"/>
    <property type="match status" value="2"/>
</dbReference>
<dbReference type="InterPro" id="IPR002491">
    <property type="entry name" value="ABC_transptr_periplasmic_BD"/>
</dbReference>
<dbReference type="RefSeq" id="WP_109942348.1">
    <property type="nucleotide sequence ID" value="NZ_CP176366.1"/>
</dbReference>
<dbReference type="Proteomes" id="UP000245934">
    <property type="component" value="Unassembled WGS sequence"/>
</dbReference>
<evidence type="ECO:0000313" key="3">
    <source>
        <dbReference type="Proteomes" id="UP000245934"/>
    </source>
</evidence>
<protein>
    <recommendedName>
        <fullName evidence="1">Fe/B12 periplasmic-binding domain-containing protein</fullName>
    </recommendedName>
</protein>
<dbReference type="CDD" id="cd14256">
    <property type="entry name" value="Dockerin_I"/>
    <property type="match status" value="1"/>
</dbReference>
<dbReference type="InterPro" id="IPR050902">
    <property type="entry name" value="ABC_Transporter_SBP"/>
</dbReference>
<dbReference type="SUPFAM" id="SSF63446">
    <property type="entry name" value="Type I dockerin domain"/>
    <property type="match status" value="1"/>
</dbReference>
<dbReference type="PANTHER" id="PTHR30535:SF34">
    <property type="entry name" value="MOLYBDATE-BINDING PROTEIN MOLA"/>
    <property type="match status" value="1"/>
</dbReference>
<evidence type="ECO:0000313" key="2">
    <source>
        <dbReference type="EMBL" id="PWR69672.1"/>
    </source>
</evidence>
<feature type="domain" description="Fe/B12 periplasmic-binding" evidence="1">
    <location>
        <begin position="107"/>
        <end position="386"/>
    </location>
</feature>
<accession>A0A2V2MNJ1</accession>
<keyword evidence="3" id="KW-1185">Reference proteome</keyword>
<dbReference type="GeneID" id="97607898"/>
<dbReference type="PANTHER" id="PTHR30535">
    <property type="entry name" value="VITAMIN B12-BINDING PROTEIN"/>
    <property type="match status" value="1"/>
</dbReference>
<sequence length="420" mass="46223">MKFLFCIIALLSITFLLVAPVSAYDFTLSVYGNANMDDIIDEEDVTYLKGIISGVNEKTQFADANYDNIINEADISQIESIISGDPVILTLVDNQGMTGKVNTPVKSNANLFLGSVRPVVQLNSIDSIVGIGTTSGLANKLIFKAHPELKDIPEVGTGQEPNQEAILSVNPDVIYGGFFTSKEIAQALSQNTRIPFVYAAPKEVASFDKDDGAYETWRFVGLLQGNDDLKRAEELIEYSNEKIKAIEDITSQVPENEKPKVYFACYASPTMTSTYYQPIDIAGGINVAKDLPVGTSGWGGIDVSKEQIIEWNPDVILVHAGTKEDDGKHGSIDGILHDPALQSVNAVKNERVYGTKGWDTGWDSATGLCECYYLAKLFYPDLFTDLNVEKECNEILEEFYGVSGLYDWMVENCGSYVTWR</sequence>
<evidence type="ECO:0000259" key="1">
    <source>
        <dbReference type="PROSITE" id="PS50983"/>
    </source>
</evidence>
<dbReference type="AlphaFoldDB" id="A0A2V2MNJ1"/>
<dbReference type="PROSITE" id="PS50983">
    <property type="entry name" value="FE_B12_PBP"/>
    <property type="match status" value="1"/>
</dbReference>
<dbReference type="SUPFAM" id="SSF53807">
    <property type="entry name" value="Helical backbone' metal receptor"/>
    <property type="match status" value="1"/>
</dbReference>
<proteinExistence type="predicted"/>
<dbReference type="Pfam" id="PF01497">
    <property type="entry name" value="Peripla_BP_2"/>
    <property type="match status" value="1"/>
</dbReference>
<reference evidence="2 3" key="1">
    <citation type="submission" date="2018-05" db="EMBL/GenBank/DDBJ databases">
        <title>Draft genome of Methanospirillum stamsii Pt1.</title>
        <authorList>
            <person name="Dueholm M.S."/>
            <person name="Nielsen P.H."/>
            <person name="Bakmann L.F."/>
            <person name="Otzen D.E."/>
        </authorList>
    </citation>
    <scope>NUCLEOTIDE SEQUENCE [LARGE SCALE GENOMIC DNA]</scope>
    <source>
        <strain evidence="2 3">Pt1</strain>
    </source>
</reference>
<dbReference type="GO" id="GO:0000272">
    <property type="term" value="P:polysaccharide catabolic process"/>
    <property type="evidence" value="ECO:0007669"/>
    <property type="project" value="InterPro"/>
</dbReference>
<gene>
    <name evidence="2" type="ORF">DLD82_17095</name>
</gene>